<evidence type="ECO:0000313" key="2">
    <source>
        <dbReference type="Proteomes" id="UP000683442"/>
    </source>
</evidence>
<proteinExistence type="predicted"/>
<dbReference type="RefSeq" id="WP_041645266.1">
    <property type="nucleotide sequence ID" value="NZ_CP076686.1"/>
</dbReference>
<dbReference type="Proteomes" id="UP000683442">
    <property type="component" value="Chromosome"/>
</dbReference>
<sequence length="116" mass="12353">MPNTLSPDREDLQYLQNRTVPRQRFNHSESVNDATGEWLILPAGVGDVLVSIAPAAGSARVEYTQDDLAAVKDGSAEGKPWSVGDVNSYTDLLMVNAVTAIRCVASGGSTEFKVTA</sequence>
<organism evidence="1 2">
    <name type="scientific">Marinobacter adhaerens</name>
    <dbReference type="NCBI Taxonomy" id="1033846"/>
    <lineage>
        <taxon>Bacteria</taxon>
        <taxon>Pseudomonadati</taxon>
        <taxon>Pseudomonadota</taxon>
        <taxon>Gammaproteobacteria</taxon>
        <taxon>Pseudomonadales</taxon>
        <taxon>Marinobacteraceae</taxon>
        <taxon>Marinobacter</taxon>
    </lineage>
</organism>
<evidence type="ECO:0000313" key="1">
    <source>
        <dbReference type="EMBL" id="QWV11791.1"/>
    </source>
</evidence>
<name>A0ABX8IEL4_9GAMM</name>
<reference evidence="1 2" key="1">
    <citation type="submission" date="2021-06" db="EMBL/GenBank/DDBJ databases">
        <title>Microbial metabolic specificity influences pelagic lipid remineralization.</title>
        <authorList>
            <person name="Behrendt L."/>
            <person name="Hunter J.E."/>
            <person name="Alcolombri U."/>
            <person name="Smriga S."/>
            <person name="Mincer T."/>
            <person name="Lowenstein D.P."/>
            <person name="Peaudecerf F.J."/>
            <person name="Fernandez V.I."/>
            <person name="Fredricks H."/>
            <person name="Almblad H."/>
            <person name="Harrison J.J."/>
            <person name="Stocker R."/>
            <person name="Van Mooy B.A.S."/>
        </authorList>
    </citation>
    <scope>NUCLEOTIDE SEQUENCE [LARGE SCALE GENOMIC DNA]</scope>
    <source>
        <strain evidence="1 2">HP15-B</strain>
    </source>
</reference>
<accession>A0ABX8IEL4</accession>
<dbReference type="EMBL" id="CP076686">
    <property type="protein sequence ID" value="QWV11791.1"/>
    <property type="molecule type" value="Genomic_DNA"/>
</dbReference>
<dbReference type="GeneID" id="78560563"/>
<protein>
    <submittedName>
        <fullName evidence="1">Uncharacterized protein</fullName>
    </submittedName>
</protein>
<keyword evidence="2" id="KW-1185">Reference proteome</keyword>
<gene>
    <name evidence="1" type="ORF">KQ249_13975</name>
</gene>